<dbReference type="PROSITE" id="PS50850">
    <property type="entry name" value="MFS"/>
    <property type="match status" value="1"/>
</dbReference>
<keyword evidence="3" id="KW-0813">Transport</keyword>
<feature type="signal peptide" evidence="8">
    <location>
        <begin position="1"/>
        <end position="16"/>
    </location>
</feature>
<evidence type="ECO:0000256" key="4">
    <source>
        <dbReference type="ARBA" id="ARBA00022692"/>
    </source>
</evidence>
<dbReference type="InterPro" id="IPR020846">
    <property type="entry name" value="MFS_dom"/>
</dbReference>
<dbReference type="AlphaFoldDB" id="A0A9N8PG21"/>
<keyword evidence="4 7" id="KW-0812">Transmembrane</keyword>
<protein>
    <recommendedName>
        <fullName evidence="9">Major facilitator superfamily (MFS) profile domain-containing protein</fullName>
    </recommendedName>
</protein>
<feature type="transmembrane region" description="Helical" evidence="7">
    <location>
        <begin position="313"/>
        <end position="336"/>
    </location>
</feature>
<dbReference type="InterPro" id="IPR036259">
    <property type="entry name" value="MFS_trans_sf"/>
</dbReference>
<comment type="similarity">
    <text evidence="2">Belongs to the major facilitator superfamily. Sugar transporter (TC 2.A.1.1) family.</text>
</comment>
<organism evidence="10 11">
    <name type="scientific">Aureobasidium mustum</name>
    <dbReference type="NCBI Taxonomy" id="2773714"/>
    <lineage>
        <taxon>Eukaryota</taxon>
        <taxon>Fungi</taxon>
        <taxon>Dikarya</taxon>
        <taxon>Ascomycota</taxon>
        <taxon>Pezizomycotina</taxon>
        <taxon>Dothideomycetes</taxon>
        <taxon>Dothideomycetidae</taxon>
        <taxon>Dothideales</taxon>
        <taxon>Saccotheciaceae</taxon>
        <taxon>Aureobasidium</taxon>
    </lineage>
</organism>
<gene>
    <name evidence="10" type="ORF">AWRI4233_LOCUS4956</name>
</gene>
<feature type="transmembrane region" description="Helical" evidence="7">
    <location>
        <begin position="26"/>
        <end position="46"/>
    </location>
</feature>
<accession>A0A9N8PG21</accession>
<sequence>MMLAAIIALVGAVVQASTFSLGQSIAGRIISGFGVGIFTGTVPMYVSETADARHKGSLVLLEGVFALSGIALAAWINFGIYHASGSVTFRFPLAFQLLFILVLLACCPFLPESPRWLVLQQRNEEAAVILSRLMDRDVDSPEVTLEVNNIFAAIQLDQGHRNKYSHNPFSMNKNRHLHRTLLACGMTTLTQLTGINVIPFYSSIILEGTLHYSPTVARILSGCLNITLALGGLTAIFVVERVGRRKLMLASTFGMVVCQAAVAGLSSDLSNPTSGQAALFFYFAALYILPVGMFIIPFMYASEISPLGIRYQVAGMAAASSWLFNFMVAEVTPIAIDQIHWEYYLVFASCSTVGCFAIYFLVPETQGRTLEEIDLIFLKSNSIFDMVRVAREFHADPDHFELEPDDKSGAQVAYEERL</sequence>
<feature type="transmembrane region" description="Helical" evidence="7">
    <location>
        <begin position="279"/>
        <end position="301"/>
    </location>
</feature>
<evidence type="ECO:0000313" key="10">
    <source>
        <dbReference type="EMBL" id="CAD0094952.1"/>
    </source>
</evidence>
<dbReference type="GO" id="GO:0005351">
    <property type="term" value="F:carbohydrate:proton symporter activity"/>
    <property type="evidence" value="ECO:0007669"/>
    <property type="project" value="TreeGrafter"/>
</dbReference>
<evidence type="ECO:0000256" key="3">
    <source>
        <dbReference type="ARBA" id="ARBA00022448"/>
    </source>
</evidence>
<evidence type="ECO:0000259" key="9">
    <source>
        <dbReference type="PROSITE" id="PS50850"/>
    </source>
</evidence>
<feature type="non-terminal residue" evidence="10">
    <location>
        <position position="418"/>
    </location>
</feature>
<evidence type="ECO:0000256" key="1">
    <source>
        <dbReference type="ARBA" id="ARBA00004141"/>
    </source>
</evidence>
<dbReference type="Pfam" id="PF00083">
    <property type="entry name" value="Sugar_tr"/>
    <property type="match status" value="1"/>
</dbReference>
<evidence type="ECO:0000256" key="7">
    <source>
        <dbReference type="SAM" id="Phobius"/>
    </source>
</evidence>
<dbReference type="PANTHER" id="PTHR48022:SF28">
    <property type="entry name" value="MAJOR FACILITATOR SUPERFAMILY (MFS) PROFILE DOMAIN-CONTAINING PROTEIN-RELATED"/>
    <property type="match status" value="1"/>
</dbReference>
<dbReference type="Proteomes" id="UP000714618">
    <property type="component" value="Unassembled WGS sequence"/>
</dbReference>
<dbReference type="PRINTS" id="PR00171">
    <property type="entry name" value="SUGRTRNSPORT"/>
</dbReference>
<evidence type="ECO:0000313" key="11">
    <source>
        <dbReference type="Proteomes" id="UP000714618"/>
    </source>
</evidence>
<feature type="transmembrane region" description="Helical" evidence="7">
    <location>
        <begin position="93"/>
        <end position="111"/>
    </location>
</feature>
<dbReference type="InterPro" id="IPR005828">
    <property type="entry name" value="MFS_sugar_transport-like"/>
</dbReference>
<reference evidence="10" key="1">
    <citation type="submission" date="2020-06" db="EMBL/GenBank/DDBJ databases">
        <authorList>
            <person name="Onetto C."/>
        </authorList>
    </citation>
    <scope>NUCLEOTIDE SEQUENCE</scope>
</reference>
<feature type="transmembrane region" description="Helical" evidence="7">
    <location>
        <begin position="216"/>
        <end position="240"/>
    </location>
</feature>
<comment type="caution">
    <text evidence="10">The sequence shown here is derived from an EMBL/GenBank/DDBJ whole genome shotgun (WGS) entry which is preliminary data.</text>
</comment>
<dbReference type="InterPro" id="IPR050360">
    <property type="entry name" value="MFS_Sugar_Transporters"/>
</dbReference>
<feature type="chain" id="PRO_5040105886" description="Major facilitator superfamily (MFS) profile domain-containing protein" evidence="8">
    <location>
        <begin position="17"/>
        <end position="418"/>
    </location>
</feature>
<dbReference type="EMBL" id="CAIJEO010000006">
    <property type="protein sequence ID" value="CAD0094952.1"/>
    <property type="molecule type" value="Genomic_DNA"/>
</dbReference>
<evidence type="ECO:0000256" key="6">
    <source>
        <dbReference type="ARBA" id="ARBA00023136"/>
    </source>
</evidence>
<feature type="transmembrane region" description="Helical" evidence="7">
    <location>
        <begin position="58"/>
        <end position="81"/>
    </location>
</feature>
<dbReference type="OrthoDB" id="6612291at2759"/>
<keyword evidence="11" id="KW-1185">Reference proteome</keyword>
<keyword evidence="6 7" id="KW-0472">Membrane</keyword>
<dbReference type="SUPFAM" id="SSF103473">
    <property type="entry name" value="MFS general substrate transporter"/>
    <property type="match status" value="1"/>
</dbReference>
<name>A0A9N8PG21_9PEZI</name>
<feature type="transmembrane region" description="Helical" evidence="7">
    <location>
        <begin position="247"/>
        <end position="267"/>
    </location>
</feature>
<keyword evidence="5 7" id="KW-1133">Transmembrane helix</keyword>
<dbReference type="GO" id="GO:0016020">
    <property type="term" value="C:membrane"/>
    <property type="evidence" value="ECO:0007669"/>
    <property type="project" value="UniProtKB-SubCell"/>
</dbReference>
<dbReference type="InterPro" id="IPR003663">
    <property type="entry name" value="Sugar/inositol_transpt"/>
</dbReference>
<dbReference type="PROSITE" id="PS00216">
    <property type="entry name" value="SUGAR_TRANSPORT_1"/>
    <property type="match status" value="1"/>
</dbReference>
<evidence type="ECO:0000256" key="8">
    <source>
        <dbReference type="SAM" id="SignalP"/>
    </source>
</evidence>
<evidence type="ECO:0000256" key="2">
    <source>
        <dbReference type="ARBA" id="ARBA00010992"/>
    </source>
</evidence>
<dbReference type="PROSITE" id="PS00217">
    <property type="entry name" value="SUGAR_TRANSPORT_2"/>
    <property type="match status" value="1"/>
</dbReference>
<feature type="transmembrane region" description="Helical" evidence="7">
    <location>
        <begin position="342"/>
        <end position="362"/>
    </location>
</feature>
<keyword evidence="8" id="KW-0732">Signal</keyword>
<feature type="transmembrane region" description="Helical" evidence="7">
    <location>
        <begin position="181"/>
        <end position="204"/>
    </location>
</feature>
<comment type="subcellular location">
    <subcellularLocation>
        <location evidence="1">Membrane</location>
        <topology evidence="1">Multi-pass membrane protein</topology>
    </subcellularLocation>
</comment>
<feature type="domain" description="Major facilitator superfamily (MFS) profile" evidence="9">
    <location>
        <begin position="1"/>
        <end position="366"/>
    </location>
</feature>
<proteinExistence type="inferred from homology"/>
<dbReference type="PANTHER" id="PTHR48022">
    <property type="entry name" value="PLASTIDIC GLUCOSE TRANSPORTER 4"/>
    <property type="match status" value="1"/>
</dbReference>
<dbReference type="InterPro" id="IPR005829">
    <property type="entry name" value="Sugar_transporter_CS"/>
</dbReference>
<dbReference type="Gene3D" id="1.20.1250.20">
    <property type="entry name" value="MFS general substrate transporter like domains"/>
    <property type="match status" value="1"/>
</dbReference>
<evidence type="ECO:0000256" key="5">
    <source>
        <dbReference type="ARBA" id="ARBA00022989"/>
    </source>
</evidence>